<evidence type="ECO:0000313" key="1">
    <source>
        <dbReference type="EMBL" id="PLT44478.1"/>
    </source>
</evidence>
<comment type="caution">
    <text evidence="1">The sequence shown here is derived from an EMBL/GenBank/DDBJ whole genome shotgun (WGS) entry which is preliminary data.</text>
</comment>
<dbReference type="EMBL" id="NFEZ01000004">
    <property type="protein sequence ID" value="PLT44478.1"/>
    <property type="molecule type" value="Genomic_DNA"/>
</dbReference>
<dbReference type="Proteomes" id="UP000234789">
    <property type="component" value="Unassembled WGS sequence"/>
</dbReference>
<proteinExistence type="predicted"/>
<evidence type="ECO:0000313" key="2">
    <source>
        <dbReference type="Proteomes" id="UP000234789"/>
    </source>
</evidence>
<gene>
    <name evidence="1" type="ORF">B8V81_2909</name>
</gene>
<dbReference type="AlphaFoldDB" id="A0A2N5N2B4"/>
<keyword evidence="2" id="KW-1185">Reference proteome</keyword>
<name>A0A2N5N2B4_9BACL</name>
<organism evidence="1 2">
    <name type="scientific">Paenibacillus pasadenensis</name>
    <dbReference type="NCBI Taxonomy" id="217090"/>
    <lineage>
        <taxon>Bacteria</taxon>
        <taxon>Bacillati</taxon>
        <taxon>Bacillota</taxon>
        <taxon>Bacilli</taxon>
        <taxon>Bacillales</taxon>
        <taxon>Paenibacillaceae</taxon>
        <taxon>Paenibacillus</taxon>
    </lineage>
</organism>
<reference evidence="1 2" key="1">
    <citation type="submission" date="2017-05" db="EMBL/GenBank/DDBJ databases">
        <title>Functional genome analysis of Paenibacillus pasadenensis strain R16: insights on endophytic life style and antifungal activity.</title>
        <authorList>
            <person name="Passera A."/>
            <person name="Marcolungo L."/>
            <person name="Casati P."/>
            <person name="Brasca M."/>
            <person name="Quaglino F."/>
            <person name="Delledonne M."/>
        </authorList>
    </citation>
    <scope>NUCLEOTIDE SEQUENCE [LARGE SCALE GENOMIC DNA]</scope>
    <source>
        <strain evidence="1 2">R16</strain>
    </source>
</reference>
<sequence>MLESKRHLLFIPSAYPSLVQAEGEAGQILPCAPPFRQKLALMLCRETESVLRGQQGARAKDAGAGQI</sequence>
<protein>
    <submittedName>
        <fullName evidence="1">Uncharacterized protein</fullName>
    </submittedName>
</protein>
<accession>A0A2N5N2B4</accession>